<evidence type="ECO:0000256" key="2">
    <source>
        <dbReference type="HAMAP-Rule" id="MF_00791"/>
    </source>
</evidence>
<dbReference type="InterPro" id="IPR023065">
    <property type="entry name" value="Uncharacterised_ApaG"/>
</dbReference>
<dbReference type="HAMAP" id="MF_00791">
    <property type="entry name" value="ApaG"/>
    <property type="match status" value="1"/>
</dbReference>
<dbReference type="RefSeq" id="WP_374833916.1">
    <property type="nucleotide sequence ID" value="NZ_JBHEEZ010000035.1"/>
</dbReference>
<sequence>MYKAVTHGIEITVEPFYIEEQSDPDENRYVFGYRVTIVNNSNGTVQLRSRYWQITDANGRVEEVRGEGVVGEQPILEPGDSFQYTSGCPLKTPSGVMVGRYQMLGMGNDIFEVDIPAFSLDLPEQRRTLN</sequence>
<dbReference type="InterPro" id="IPR050718">
    <property type="entry name" value="ApaG-like"/>
</dbReference>
<dbReference type="Proteomes" id="UP001596042">
    <property type="component" value="Unassembled WGS sequence"/>
</dbReference>
<accession>A0ABV9H8V8</accession>
<dbReference type="PROSITE" id="PS51087">
    <property type="entry name" value="APAG"/>
    <property type="match status" value="1"/>
</dbReference>
<evidence type="ECO:0000256" key="1">
    <source>
        <dbReference type="ARBA" id="ARBA00017693"/>
    </source>
</evidence>
<evidence type="ECO:0000313" key="5">
    <source>
        <dbReference type="Proteomes" id="UP001596042"/>
    </source>
</evidence>
<dbReference type="NCBIfam" id="NF003967">
    <property type="entry name" value="PRK05461.1"/>
    <property type="match status" value="1"/>
</dbReference>
<dbReference type="PANTHER" id="PTHR47191">
    <property type="entry name" value="OS05G0170800 PROTEIN"/>
    <property type="match status" value="1"/>
</dbReference>
<protein>
    <recommendedName>
        <fullName evidence="1 2">Protein ApaG</fullName>
    </recommendedName>
</protein>
<dbReference type="InterPro" id="IPR036767">
    <property type="entry name" value="ApaG_sf"/>
</dbReference>
<dbReference type="SUPFAM" id="SSF110069">
    <property type="entry name" value="ApaG-like"/>
    <property type="match status" value="1"/>
</dbReference>
<proteinExistence type="inferred from homology"/>
<evidence type="ECO:0000259" key="3">
    <source>
        <dbReference type="PROSITE" id="PS51087"/>
    </source>
</evidence>
<keyword evidence="5" id="KW-1185">Reference proteome</keyword>
<dbReference type="Gene3D" id="2.60.40.1470">
    <property type="entry name" value="ApaG domain"/>
    <property type="match status" value="1"/>
</dbReference>
<dbReference type="InterPro" id="IPR007474">
    <property type="entry name" value="ApaG_domain"/>
</dbReference>
<gene>
    <name evidence="2 4" type="primary">apaG</name>
    <name evidence="4" type="ORF">ACFO1V_11210</name>
</gene>
<organism evidence="4 5">
    <name type="scientific">Daeguia caeni</name>
    <dbReference type="NCBI Taxonomy" id="439612"/>
    <lineage>
        <taxon>Bacteria</taxon>
        <taxon>Pseudomonadati</taxon>
        <taxon>Pseudomonadota</taxon>
        <taxon>Alphaproteobacteria</taxon>
        <taxon>Hyphomicrobiales</taxon>
        <taxon>Brucellaceae</taxon>
        <taxon>Daeguia</taxon>
    </lineage>
</organism>
<dbReference type="Pfam" id="PF04379">
    <property type="entry name" value="DUF525"/>
    <property type="match status" value="1"/>
</dbReference>
<dbReference type="EMBL" id="JBHSEL010000111">
    <property type="protein sequence ID" value="MFC4625774.1"/>
    <property type="molecule type" value="Genomic_DNA"/>
</dbReference>
<feature type="domain" description="ApaG" evidence="3">
    <location>
        <begin position="3"/>
        <end position="127"/>
    </location>
</feature>
<reference evidence="5" key="1">
    <citation type="journal article" date="2019" name="Int. J. Syst. Evol. Microbiol.">
        <title>The Global Catalogue of Microorganisms (GCM) 10K type strain sequencing project: providing services to taxonomists for standard genome sequencing and annotation.</title>
        <authorList>
            <consortium name="The Broad Institute Genomics Platform"/>
            <consortium name="The Broad Institute Genome Sequencing Center for Infectious Disease"/>
            <person name="Wu L."/>
            <person name="Ma J."/>
        </authorList>
    </citation>
    <scope>NUCLEOTIDE SEQUENCE [LARGE SCALE GENOMIC DNA]</scope>
    <source>
        <strain evidence="5">CGMCC 1.15731</strain>
    </source>
</reference>
<comment type="caution">
    <text evidence="4">The sequence shown here is derived from an EMBL/GenBank/DDBJ whole genome shotgun (WGS) entry which is preliminary data.</text>
</comment>
<dbReference type="PANTHER" id="PTHR47191:SF2">
    <property type="entry name" value="OS05G0170800 PROTEIN"/>
    <property type="match status" value="1"/>
</dbReference>
<evidence type="ECO:0000313" key="4">
    <source>
        <dbReference type="EMBL" id="MFC4625774.1"/>
    </source>
</evidence>
<name>A0ABV9H8V8_9HYPH</name>